<feature type="transmembrane region" description="Helical" evidence="16">
    <location>
        <begin position="77"/>
        <end position="99"/>
    </location>
</feature>
<keyword evidence="10 16" id="KW-0256">Endoplasmic reticulum</keyword>
<dbReference type="GO" id="GO:0006071">
    <property type="term" value="P:glycerol metabolic process"/>
    <property type="evidence" value="ECO:0007669"/>
    <property type="project" value="UniProtKB-UniRule"/>
</dbReference>
<sequence length="391" mass="44220">MQSGNCTSSSGPCNDKQLPRGEPRQQRQPPQVSTASEAMGWLPSLLLLAGFQTPEDGYIEAGHRQFVRMSSSLEETLTTVMVTLWATSPVLCLALYAYLLFSFKSLRTFLVLYMVFCLFDPRPYDGVGRRVSSVQKLPIWAHVNKYFQPRMVFEEPLDASKKYVFGSHPHGVISYTAQLLAGPTGMGLESHFPGLVVRGVTMPATFGIPFFRDYALAMGCLSCDRDSIRSILSERRHKLRQSLLVVVGGAQESMLAHENSADLVLLKRRGFVAEAVRAGCDLVPIYNFNENSIYRLLPNPPGSLVHKFETAIRNFFGFTILLFHGRNAFFTPYRTQLTSVVGRPIKVQRNYDPSAEEVDMYHRMYVEELTRIYCKYRPKYAPLARDIRFVA</sequence>
<keyword evidence="6 16" id="KW-0444">Lipid biosynthesis</keyword>
<dbReference type="InterPro" id="IPR007130">
    <property type="entry name" value="DAGAT"/>
</dbReference>
<evidence type="ECO:0000313" key="19">
    <source>
        <dbReference type="Proteomes" id="UP001140172"/>
    </source>
</evidence>
<feature type="region of interest" description="Disordered" evidence="17">
    <location>
        <begin position="1"/>
        <end position="33"/>
    </location>
</feature>
<dbReference type="EMBL" id="JANBUM010000035">
    <property type="protein sequence ID" value="KAJ2787041.1"/>
    <property type="molecule type" value="Genomic_DNA"/>
</dbReference>
<evidence type="ECO:0000256" key="7">
    <source>
        <dbReference type="ARBA" id="ARBA00022679"/>
    </source>
</evidence>
<name>A0A9W8HJ82_9FUNG</name>
<keyword evidence="7 18" id="KW-0808">Transferase</keyword>
<comment type="pathway">
    <text evidence="2 16">Glycerolipid metabolism; triacylglycerol biosynthesis.</text>
</comment>
<evidence type="ECO:0000256" key="9">
    <source>
        <dbReference type="ARBA" id="ARBA00022798"/>
    </source>
</evidence>
<evidence type="ECO:0000256" key="2">
    <source>
        <dbReference type="ARBA" id="ARBA00004771"/>
    </source>
</evidence>
<evidence type="ECO:0000256" key="1">
    <source>
        <dbReference type="ARBA" id="ARBA00004477"/>
    </source>
</evidence>
<reference evidence="18" key="1">
    <citation type="submission" date="2022-07" db="EMBL/GenBank/DDBJ databases">
        <title>Phylogenomic reconstructions and comparative analyses of Kickxellomycotina fungi.</title>
        <authorList>
            <person name="Reynolds N.K."/>
            <person name="Stajich J.E."/>
            <person name="Barry K."/>
            <person name="Grigoriev I.V."/>
            <person name="Crous P."/>
            <person name="Smith M.E."/>
        </authorList>
    </citation>
    <scope>NUCLEOTIDE SEQUENCE</scope>
    <source>
        <strain evidence="18">BCRC 34489</strain>
    </source>
</reference>
<comment type="catalytic activity">
    <reaction evidence="15 16">
        <text>an acyl-CoA + a 1,2-diacyl-sn-glycerol = a triacyl-sn-glycerol + CoA</text>
        <dbReference type="Rhea" id="RHEA:10868"/>
        <dbReference type="ChEBI" id="CHEBI:17815"/>
        <dbReference type="ChEBI" id="CHEBI:57287"/>
        <dbReference type="ChEBI" id="CHEBI:58342"/>
        <dbReference type="ChEBI" id="CHEBI:64615"/>
        <dbReference type="EC" id="2.3.1.20"/>
    </reaction>
</comment>
<evidence type="ECO:0000256" key="5">
    <source>
        <dbReference type="ARBA" id="ARBA00013244"/>
    </source>
</evidence>
<keyword evidence="8 16" id="KW-0812">Transmembrane</keyword>
<evidence type="ECO:0000256" key="13">
    <source>
        <dbReference type="ARBA" id="ARBA00023136"/>
    </source>
</evidence>
<comment type="caution">
    <text evidence="18">The sequence shown here is derived from an EMBL/GenBank/DDBJ whole genome shotgun (WGS) entry which is preliminary data.</text>
</comment>
<evidence type="ECO:0000256" key="15">
    <source>
        <dbReference type="ARBA" id="ARBA00048109"/>
    </source>
</evidence>
<comment type="function">
    <text evidence="16">Catalyzes the terminal and only committed step in triacylglycerol synthesis by using diacylglycerol and fatty acyl CoA as substrates.</text>
</comment>
<proteinExistence type="inferred from homology"/>
<evidence type="ECO:0000256" key="14">
    <source>
        <dbReference type="ARBA" id="ARBA00023315"/>
    </source>
</evidence>
<protein>
    <recommendedName>
        <fullName evidence="5 16">Diacylglycerol O-acyltransferase</fullName>
        <ecNumber evidence="5 16">2.3.1.20</ecNumber>
    </recommendedName>
</protein>
<keyword evidence="11 16" id="KW-1133">Transmembrane helix</keyword>
<dbReference type="PANTHER" id="PTHR12317:SF0">
    <property type="entry name" value="ACYLTRANSFERASE"/>
    <property type="match status" value="1"/>
</dbReference>
<dbReference type="OrthoDB" id="264532at2759"/>
<evidence type="ECO:0000256" key="6">
    <source>
        <dbReference type="ARBA" id="ARBA00022516"/>
    </source>
</evidence>
<dbReference type="EC" id="2.3.1.20" evidence="5 16"/>
<comment type="pathway">
    <text evidence="3">Lipid metabolism.</text>
</comment>
<dbReference type="GO" id="GO:0019432">
    <property type="term" value="P:triglyceride biosynthetic process"/>
    <property type="evidence" value="ECO:0007669"/>
    <property type="project" value="UniProtKB-UniRule"/>
</dbReference>
<feature type="compositionally biased region" description="Polar residues" evidence="17">
    <location>
        <begin position="1"/>
        <end position="12"/>
    </location>
</feature>
<evidence type="ECO:0000256" key="8">
    <source>
        <dbReference type="ARBA" id="ARBA00022692"/>
    </source>
</evidence>
<dbReference type="Proteomes" id="UP001140172">
    <property type="component" value="Unassembled WGS sequence"/>
</dbReference>
<comment type="subcellular location">
    <subcellularLocation>
        <location evidence="1 16">Endoplasmic reticulum membrane</location>
        <topology evidence="1 16">Multi-pass membrane protein</topology>
    </subcellularLocation>
</comment>
<gene>
    <name evidence="18" type="primary">DGA1</name>
    <name evidence="18" type="ORF">GGI15_001029</name>
</gene>
<evidence type="ECO:0000256" key="11">
    <source>
        <dbReference type="ARBA" id="ARBA00022989"/>
    </source>
</evidence>
<keyword evidence="19" id="KW-1185">Reference proteome</keyword>
<evidence type="ECO:0000256" key="16">
    <source>
        <dbReference type="RuleBase" id="RU367023"/>
    </source>
</evidence>
<dbReference type="Pfam" id="PF03982">
    <property type="entry name" value="DAGAT"/>
    <property type="match status" value="1"/>
</dbReference>
<dbReference type="GO" id="GO:0005789">
    <property type="term" value="C:endoplasmic reticulum membrane"/>
    <property type="evidence" value="ECO:0007669"/>
    <property type="project" value="UniProtKB-SubCell"/>
</dbReference>
<keyword evidence="14 16" id="KW-0012">Acyltransferase</keyword>
<keyword evidence="13 16" id="KW-0472">Membrane</keyword>
<evidence type="ECO:0000256" key="10">
    <source>
        <dbReference type="ARBA" id="ARBA00022824"/>
    </source>
</evidence>
<dbReference type="AlphaFoldDB" id="A0A9W8HJ82"/>
<dbReference type="CDD" id="cd07987">
    <property type="entry name" value="LPLAT_MGAT-like"/>
    <property type="match status" value="1"/>
</dbReference>
<comment type="similarity">
    <text evidence="4 16">Belongs to the diacylglycerol acyltransferase family.</text>
</comment>
<evidence type="ECO:0000313" key="18">
    <source>
        <dbReference type="EMBL" id="KAJ2787041.1"/>
    </source>
</evidence>
<comment type="caution">
    <text evidence="16">Lacks conserved residue(s) required for the propagation of feature annotation.</text>
</comment>
<dbReference type="GO" id="GO:0004144">
    <property type="term" value="F:diacylglycerol O-acyltransferase activity"/>
    <property type="evidence" value="ECO:0007669"/>
    <property type="project" value="UniProtKB-UniRule"/>
</dbReference>
<keyword evidence="12 16" id="KW-0443">Lipid metabolism</keyword>
<organism evidence="18 19">
    <name type="scientific">Coemansia interrupta</name>
    <dbReference type="NCBI Taxonomy" id="1126814"/>
    <lineage>
        <taxon>Eukaryota</taxon>
        <taxon>Fungi</taxon>
        <taxon>Fungi incertae sedis</taxon>
        <taxon>Zoopagomycota</taxon>
        <taxon>Kickxellomycotina</taxon>
        <taxon>Kickxellomycetes</taxon>
        <taxon>Kickxellales</taxon>
        <taxon>Kickxellaceae</taxon>
        <taxon>Coemansia</taxon>
    </lineage>
</organism>
<evidence type="ECO:0000256" key="12">
    <source>
        <dbReference type="ARBA" id="ARBA00023098"/>
    </source>
</evidence>
<evidence type="ECO:0000256" key="17">
    <source>
        <dbReference type="SAM" id="MobiDB-lite"/>
    </source>
</evidence>
<dbReference type="PANTHER" id="PTHR12317">
    <property type="entry name" value="DIACYLGLYCEROL O-ACYLTRANSFERASE"/>
    <property type="match status" value="1"/>
</dbReference>
<evidence type="ECO:0000256" key="4">
    <source>
        <dbReference type="ARBA" id="ARBA00005420"/>
    </source>
</evidence>
<keyword evidence="9" id="KW-0319">Glycerol metabolism</keyword>
<accession>A0A9W8HJ82</accession>
<evidence type="ECO:0000256" key="3">
    <source>
        <dbReference type="ARBA" id="ARBA00005189"/>
    </source>
</evidence>